<reference evidence="2" key="2">
    <citation type="submission" date="2023-05" db="EMBL/GenBank/DDBJ databases">
        <authorList>
            <consortium name="Lawrence Berkeley National Laboratory"/>
            <person name="Steindorff A."/>
            <person name="Hensen N."/>
            <person name="Bonometti L."/>
            <person name="Westerberg I."/>
            <person name="Brannstrom I.O."/>
            <person name="Guillou S."/>
            <person name="Cros-Aarteil S."/>
            <person name="Calhoun S."/>
            <person name="Haridas S."/>
            <person name="Kuo A."/>
            <person name="Mondo S."/>
            <person name="Pangilinan J."/>
            <person name="Riley R."/>
            <person name="Labutti K."/>
            <person name="Andreopoulos B."/>
            <person name="Lipzen A."/>
            <person name="Chen C."/>
            <person name="Yanf M."/>
            <person name="Daum C."/>
            <person name="Ng V."/>
            <person name="Clum A."/>
            <person name="Ohm R."/>
            <person name="Martin F."/>
            <person name="Silar P."/>
            <person name="Natvig D."/>
            <person name="Lalanne C."/>
            <person name="Gautier V."/>
            <person name="Ament-Velasquez S.L."/>
            <person name="Kruys A."/>
            <person name="Hutchinson M.I."/>
            <person name="Powell A.J."/>
            <person name="Barry K."/>
            <person name="Miller A.N."/>
            <person name="Grigoriev I.V."/>
            <person name="Debuchy R."/>
            <person name="Gladieux P."/>
            <person name="Thoren M.H."/>
            <person name="Johannesson H."/>
        </authorList>
    </citation>
    <scope>NUCLEOTIDE SEQUENCE</scope>
    <source>
        <strain evidence="2">CBS 315.58</strain>
    </source>
</reference>
<sequence length="161" mass="18409">MLELQQEPTVEEELELEFRKTVNHARCYNSQNFNKEPDSLTWYAWNNLACFCTKQAQGLVANGNGHLEMSGHSRMKKTLPFATARLHPLGHCGHPELSFTDQASLAEKAPGIKQWEDWNERSGELVVLSIDCKEGGMKRRKKTRADEKRGDVVGVQWPERQ</sequence>
<reference evidence="2" key="1">
    <citation type="journal article" date="2023" name="Mol. Phylogenet. Evol.">
        <title>Genome-scale phylogeny and comparative genomics of the fungal order Sordariales.</title>
        <authorList>
            <person name="Hensen N."/>
            <person name="Bonometti L."/>
            <person name="Westerberg I."/>
            <person name="Brannstrom I.O."/>
            <person name="Guillou S."/>
            <person name="Cros-Aarteil S."/>
            <person name="Calhoun S."/>
            <person name="Haridas S."/>
            <person name="Kuo A."/>
            <person name="Mondo S."/>
            <person name="Pangilinan J."/>
            <person name="Riley R."/>
            <person name="LaButti K."/>
            <person name="Andreopoulos B."/>
            <person name="Lipzen A."/>
            <person name="Chen C."/>
            <person name="Yan M."/>
            <person name="Daum C."/>
            <person name="Ng V."/>
            <person name="Clum A."/>
            <person name="Steindorff A."/>
            <person name="Ohm R.A."/>
            <person name="Martin F."/>
            <person name="Silar P."/>
            <person name="Natvig D.O."/>
            <person name="Lalanne C."/>
            <person name="Gautier V."/>
            <person name="Ament-Velasquez S.L."/>
            <person name="Kruys A."/>
            <person name="Hutchinson M.I."/>
            <person name="Powell A.J."/>
            <person name="Barry K."/>
            <person name="Miller A.N."/>
            <person name="Grigoriev I.V."/>
            <person name="Debuchy R."/>
            <person name="Gladieux P."/>
            <person name="Hiltunen Thoren M."/>
            <person name="Johannesson H."/>
        </authorList>
    </citation>
    <scope>NUCLEOTIDE SEQUENCE</scope>
    <source>
        <strain evidence="2">CBS 315.58</strain>
    </source>
</reference>
<feature type="region of interest" description="Disordered" evidence="1">
    <location>
        <begin position="140"/>
        <end position="161"/>
    </location>
</feature>
<proteinExistence type="predicted"/>
<keyword evidence="3" id="KW-1185">Reference proteome</keyword>
<evidence type="ECO:0000256" key="1">
    <source>
        <dbReference type="SAM" id="MobiDB-lite"/>
    </source>
</evidence>
<organism evidence="2 3">
    <name type="scientific">Triangularia verruculosa</name>
    <dbReference type="NCBI Taxonomy" id="2587418"/>
    <lineage>
        <taxon>Eukaryota</taxon>
        <taxon>Fungi</taxon>
        <taxon>Dikarya</taxon>
        <taxon>Ascomycota</taxon>
        <taxon>Pezizomycotina</taxon>
        <taxon>Sordariomycetes</taxon>
        <taxon>Sordariomycetidae</taxon>
        <taxon>Sordariales</taxon>
        <taxon>Podosporaceae</taxon>
        <taxon>Triangularia</taxon>
    </lineage>
</organism>
<dbReference type="AlphaFoldDB" id="A0AAN6XNB9"/>
<comment type="caution">
    <text evidence="2">The sequence shown here is derived from an EMBL/GenBank/DDBJ whole genome shotgun (WGS) entry which is preliminary data.</text>
</comment>
<dbReference type="Proteomes" id="UP001303160">
    <property type="component" value="Unassembled WGS sequence"/>
</dbReference>
<name>A0AAN6XNB9_9PEZI</name>
<evidence type="ECO:0000313" key="2">
    <source>
        <dbReference type="EMBL" id="KAK4203864.1"/>
    </source>
</evidence>
<accession>A0AAN6XNB9</accession>
<gene>
    <name evidence="2" type="ORF">QBC40DRAFT_314424</name>
</gene>
<protein>
    <submittedName>
        <fullName evidence="2">Uncharacterized protein</fullName>
    </submittedName>
</protein>
<evidence type="ECO:0000313" key="3">
    <source>
        <dbReference type="Proteomes" id="UP001303160"/>
    </source>
</evidence>
<dbReference type="EMBL" id="MU863886">
    <property type="protein sequence ID" value="KAK4203864.1"/>
    <property type="molecule type" value="Genomic_DNA"/>
</dbReference>